<evidence type="ECO:0000256" key="2">
    <source>
        <dbReference type="ARBA" id="ARBA00022679"/>
    </source>
</evidence>
<dbReference type="CDD" id="cd02440">
    <property type="entry name" value="AdoMet_MTases"/>
    <property type="match status" value="1"/>
</dbReference>
<dbReference type="SUPFAM" id="SSF53335">
    <property type="entry name" value="S-adenosyl-L-methionine-dependent methyltransferases"/>
    <property type="match status" value="1"/>
</dbReference>
<dbReference type="AlphaFoldDB" id="A0A0R3LIN1"/>
<keyword evidence="4" id="KW-0830">Ubiquinone</keyword>
<protein>
    <submittedName>
        <fullName evidence="4">Ubiquinone biosynthesis protein UbiE</fullName>
    </submittedName>
</protein>
<dbReference type="Pfam" id="PF13649">
    <property type="entry name" value="Methyltransf_25"/>
    <property type="match status" value="1"/>
</dbReference>
<dbReference type="InterPro" id="IPR041698">
    <property type="entry name" value="Methyltransf_25"/>
</dbReference>
<feature type="domain" description="Methyltransferase" evidence="3">
    <location>
        <begin position="48"/>
        <end position="139"/>
    </location>
</feature>
<dbReference type="Proteomes" id="UP000050863">
    <property type="component" value="Unassembled WGS sequence"/>
</dbReference>
<organism evidence="4 5">
    <name type="scientific">Bradyrhizobium jicamae</name>
    <dbReference type="NCBI Taxonomy" id="280332"/>
    <lineage>
        <taxon>Bacteria</taxon>
        <taxon>Pseudomonadati</taxon>
        <taxon>Pseudomonadota</taxon>
        <taxon>Alphaproteobacteria</taxon>
        <taxon>Hyphomicrobiales</taxon>
        <taxon>Nitrobacteraceae</taxon>
        <taxon>Bradyrhizobium</taxon>
    </lineage>
</organism>
<accession>A0A0R3LIN1</accession>
<dbReference type="RefSeq" id="WP_057836240.1">
    <property type="nucleotide sequence ID" value="NZ_LLXZ01000101.1"/>
</dbReference>
<keyword evidence="1" id="KW-0489">Methyltransferase</keyword>
<evidence type="ECO:0000259" key="3">
    <source>
        <dbReference type="Pfam" id="PF13649"/>
    </source>
</evidence>
<gene>
    <name evidence="4" type="ORF">CQ12_27795</name>
</gene>
<dbReference type="PANTHER" id="PTHR43861:SF1">
    <property type="entry name" value="TRANS-ACONITATE 2-METHYLTRANSFERASE"/>
    <property type="match status" value="1"/>
</dbReference>
<evidence type="ECO:0000313" key="5">
    <source>
        <dbReference type="Proteomes" id="UP000050863"/>
    </source>
</evidence>
<evidence type="ECO:0000313" key="4">
    <source>
        <dbReference type="EMBL" id="KRR07644.1"/>
    </source>
</evidence>
<proteinExistence type="predicted"/>
<dbReference type="GO" id="GO:0032259">
    <property type="term" value="P:methylation"/>
    <property type="evidence" value="ECO:0007669"/>
    <property type="project" value="UniProtKB-KW"/>
</dbReference>
<dbReference type="GO" id="GO:0008168">
    <property type="term" value="F:methyltransferase activity"/>
    <property type="evidence" value="ECO:0007669"/>
    <property type="project" value="UniProtKB-KW"/>
</dbReference>
<keyword evidence="2" id="KW-0808">Transferase</keyword>
<keyword evidence="5" id="KW-1185">Reference proteome</keyword>
<name>A0A0R3LIN1_9BRAD</name>
<dbReference type="Gene3D" id="3.40.50.150">
    <property type="entry name" value="Vaccinia Virus protein VP39"/>
    <property type="match status" value="1"/>
</dbReference>
<dbReference type="STRING" id="280332.CQ12_27795"/>
<evidence type="ECO:0000256" key="1">
    <source>
        <dbReference type="ARBA" id="ARBA00022603"/>
    </source>
</evidence>
<comment type="caution">
    <text evidence="4">The sequence shown here is derived from an EMBL/GenBank/DDBJ whole genome shotgun (WGS) entry which is preliminary data.</text>
</comment>
<dbReference type="PANTHER" id="PTHR43861">
    <property type="entry name" value="TRANS-ACONITATE 2-METHYLTRANSFERASE-RELATED"/>
    <property type="match status" value="1"/>
</dbReference>
<sequence length="211" mass="23200">MFRLVSDAQFWDRAARKYASDPIADMAGYERTLERTRHYLKGVEAAFEFGCGTGTTALKLAPSVGRIVATDVSGEMIAIAREKAKAEGCSNATFEVARPERAPWPDGSFDVAFGFNVLHLVAEREAALRGVHRLLRPGGLFISKTPCLKEMNSLLRLALPLMQLVGKAPYVAFLSAEDLEREMSAAGFEIVERARHASRGKDARPFVVARK</sequence>
<dbReference type="OrthoDB" id="5642573at2"/>
<reference evidence="4 5" key="1">
    <citation type="submission" date="2014-03" db="EMBL/GenBank/DDBJ databases">
        <title>Bradyrhizobium valentinum sp. nov., isolated from effective nodules of Lupinus mariae-josephae, a lupine endemic of basic-lime soils in Eastern Spain.</title>
        <authorList>
            <person name="Duran D."/>
            <person name="Rey L."/>
            <person name="Navarro A."/>
            <person name="Busquets A."/>
            <person name="Imperial J."/>
            <person name="Ruiz-Argueso T."/>
        </authorList>
    </citation>
    <scope>NUCLEOTIDE SEQUENCE [LARGE SCALE GENOMIC DNA]</scope>
    <source>
        <strain evidence="4 5">PAC68</strain>
    </source>
</reference>
<dbReference type="EMBL" id="LLXZ01000101">
    <property type="protein sequence ID" value="KRR07644.1"/>
    <property type="molecule type" value="Genomic_DNA"/>
</dbReference>
<dbReference type="InterPro" id="IPR029063">
    <property type="entry name" value="SAM-dependent_MTases_sf"/>
</dbReference>